<dbReference type="KEGG" id="kne:92181677"/>
<dbReference type="InterPro" id="IPR052066">
    <property type="entry name" value="Glycosphingolipid_Hydrolases"/>
</dbReference>
<evidence type="ECO:0008006" key="10">
    <source>
        <dbReference type="Google" id="ProtNLM"/>
    </source>
</evidence>
<keyword evidence="2" id="KW-0378">Hydrolase</keyword>
<dbReference type="EMBL" id="JBCAWK010000008">
    <property type="protein sequence ID" value="KAK8850501.1"/>
    <property type="molecule type" value="Genomic_DNA"/>
</dbReference>
<keyword evidence="5" id="KW-0472">Membrane</keyword>
<evidence type="ECO:0000313" key="8">
    <source>
        <dbReference type="EMBL" id="KAK8850501.1"/>
    </source>
</evidence>
<keyword evidence="5" id="KW-1133">Transmembrane helix</keyword>
<feature type="domain" description="Glycoside hydrolase family 5" evidence="6">
    <location>
        <begin position="71"/>
        <end position="134"/>
    </location>
</feature>
<keyword evidence="9" id="KW-1185">Reference proteome</keyword>
<dbReference type="GO" id="GO:0050295">
    <property type="term" value="F:steryl-beta-glucosidase activity"/>
    <property type="evidence" value="ECO:0007669"/>
    <property type="project" value="TreeGrafter"/>
</dbReference>
<evidence type="ECO:0000256" key="1">
    <source>
        <dbReference type="ARBA" id="ARBA00005641"/>
    </source>
</evidence>
<dbReference type="InterPro" id="IPR001547">
    <property type="entry name" value="Glyco_hydro_5"/>
</dbReference>
<comment type="similarity">
    <text evidence="1">Belongs to the glycosyl hydrolase 5 (cellulase A) family.</text>
</comment>
<name>A0AAW0YXU8_9TREE</name>
<evidence type="ECO:0000256" key="5">
    <source>
        <dbReference type="SAM" id="Phobius"/>
    </source>
</evidence>
<evidence type="ECO:0000256" key="2">
    <source>
        <dbReference type="ARBA" id="ARBA00022801"/>
    </source>
</evidence>
<dbReference type="Proteomes" id="UP001388673">
    <property type="component" value="Unassembled WGS sequence"/>
</dbReference>
<dbReference type="SUPFAM" id="SSF51445">
    <property type="entry name" value="(Trans)glycosidases"/>
    <property type="match status" value="2"/>
</dbReference>
<feature type="region of interest" description="Disordered" evidence="4">
    <location>
        <begin position="39"/>
        <end position="58"/>
    </location>
</feature>
<feature type="transmembrane region" description="Helical" evidence="5">
    <location>
        <begin position="706"/>
        <end position="726"/>
    </location>
</feature>
<keyword evidence="5" id="KW-0812">Transmembrane</keyword>
<organism evidence="8 9">
    <name type="scientific">Kwoniella newhampshirensis</name>
    <dbReference type="NCBI Taxonomy" id="1651941"/>
    <lineage>
        <taxon>Eukaryota</taxon>
        <taxon>Fungi</taxon>
        <taxon>Dikarya</taxon>
        <taxon>Basidiomycota</taxon>
        <taxon>Agaricomycotina</taxon>
        <taxon>Tremellomycetes</taxon>
        <taxon>Tremellales</taxon>
        <taxon>Cryptococcaceae</taxon>
        <taxon>Kwoniella</taxon>
    </lineage>
</organism>
<keyword evidence="3" id="KW-0326">Glycosidase</keyword>
<dbReference type="RefSeq" id="XP_066801932.1">
    <property type="nucleotide sequence ID" value="XM_066947518.1"/>
</dbReference>
<dbReference type="GeneID" id="92181677"/>
<dbReference type="Gene3D" id="2.60.40.1180">
    <property type="entry name" value="Golgi alpha-mannosidase II"/>
    <property type="match status" value="1"/>
</dbReference>
<comment type="caution">
    <text evidence="8">The sequence shown here is derived from an EMBL/GenBank/DDBJ whole genome shotgun (WGS) entry which is preliminary data.</text>
</comment>
<proteinExistence type="inferred from homology"/>
<feature type="domain" description="Glycoside hydrolase family 5 C-terminal" evidence="7">
    <location>
        <begin position="590"/>
        <end position="665"/>
    </location>
</feature>
<evidence type="ECO:0000256" key="4">
    <source>
        <dbReference type="SAM" id="MobiDB-lite"/>
    </source>
</evidence>
<evidence type="ECO:0000259" key="7">
    <source>
        <dbReference type="Pfam" id="PF18564"/>
    </source>
</evidence>
<dbReference type="GO" id="GO:0000272">
    <property type="term" value="P:polysaccharide catabolic process"/>
    <property type="evidence" value="ECO:0007669"/>
    <property type="project" value="InterPro"/>
</dbReference>
<protein>
    <recommendedName>
        <fullName evidence="10">Cytoplasmic protein</fullName>
    </recommendedName>
</protein>
<dbReference type="InterPro" id="IPR017853">
    <property type="entry name" value="GH"/>
</dbReference>
<gene>
    <name evidence="8" type="ORF">IAR55_004419</name>
</gene>
<dbReference type="AlphaFoldDB" id="A0AAW0YXU8"/>
<reference evidence="8 9" key="1">
    <citation type="journal article" date="2024" name="bioRxiv">
        <title>Comparative genomics of Cryptococcus and Kwoniella reveals pathogenesis evolution and contrasting karyotype dynamics via intercentromeric recombination or chromosome fusion.</title>
        <authorList>
            <person name="Coelho M.A."/>
            <person name="David-Palma M."/>
            <person name="Shea T."/>
            <person name="Bowers K."/>
            <person name="McGinley-Smith S."/>
            <person name="Mohammad A.W."/>
            <person name="Gnirke A."/>
            <person name="Yurkov A.M."/>
            <person name="Nowrousian M."/>
            <person name="Sun S."/>
            <person name="Cuomo C.A."/>
            <person name="Heitman J."/>
        </authorList>
    </citation>
    <scope>NUCLEOTIDE SEQUENCE [LARGE SCALE GENOMIC DNA]</scope>
    <source>
        <strain evidence="8 9">CBS 13917</strain>
    </source>
</reference>
<dbReference type="InterPro" id="IPR013780">
    <property type="entry name" value="Glyco_hydro_b"/>
</dbReference>
<evidence type="ECO:0000259" key="6">
    <source>
        <dbReference type="Pfam" id="PF00150"/>
    </source>
</evidence>
<evidence type="ECO:0000313" key="9">
    <source>
        <dbReference type="Proteomes" id="UP001388673"/>
    </source>
</evidence>
<dbReference type="InterPro" id="IPR041036">
    <property type="entry name" value="GH5_C"/>
</dbReference>
<dbReference type="Gene3D" id="3.20.20.80">
    <property type="entry name" value="Glycosidases"/>
    <property type="match status" value="2"/>
</dbReference>
<dbReference type="GO" id="GO:1904462">
    <property type="term" value="P:ergosteryl 3-beta-D-glucoside catabolic process"/>
    <property type="evidence" value="ECO:0007669"/>
    <property type="project" value="TreeGrafter"/>
</dbReference>
<evidence type="ECO:0000256" key="3">
    <source>
        <dbReference type="ARBA" id="ARBA00023295"/>
    </source>
</evidence>
<dbReference type="Pfam" id="PF18564">
    <property type="entry name" value="Glyco_hydro_5_C"/>
    <property type="match status" value="1"/>
</dbReference>
<dbReference type="PANTHER" id="PTHR31308">
    <property type="match status" value="1"/>
</dbReference>
<accession>A0AAW0YXU8</accession>
<sequence>MSKGNEFPPTQLSSSTISIQGKDFVDEHGRVLHLRGANVGGASKVPSHPAPKIHDHKESSYVGRPFPLEEADEHWRRLKSWGLTFIRVNVTWEAIEHGGPGVYDEEYLAYLRSLLESMKSHGLVAYVAIHQDVWSRYSGGSGAPGWTLEVAGFDLSNDGEALALSGAAFLDGIRGGRLDGERGLWPTGYQKLAAASMNTLFWGGETFAPSLTVPTTINGKKKSVNIQSFLQDAFLGAFEKLVEAVGNLQTVMGFELMNEPHPGFIGLSSIHEWNYNTDLHLGSFPSPLQSFSMGAGHSTPKVPVYTRSFPFPTRVSGYTTGNPSSASAWSSGSCIWEREGVWRWSDVKGQAVALQEDYFTKSKKKGEKVDFYKDHYFPFVRKWEEVIERASKGKATGGLKARMVEAVPNEFCPEWEESSRPSSMVYAPHWYDLNALFKKQFGFMTVNVQGLSRGMFVLRALYFGKEAAKANYAKQIKTLVLEARLKLGPVPVVFGECGVPMDLNKEYALKTGDWHWQERAVDALISAMEGALVGFNLWTYNPSNKDDVGDNWNAENFSWYSDHNRSTASKKNEDSQDLDAGGRLLNVIVRPYAVATAGTLVSMSYDHEAGHFTHRWRSPLRPDTTTPETKEVTEIFLPRRVYQEGQIEFSASVGGRLQFDWPNERLWVWFEDSPQTIYETKTPDKVRRVDVWVPARSRRSEGEWKTWHYVLAALILIFTLWATYAAQKMEWAKDRRAMELMKRWEAEASAR</sequence>
<dbReference type="PANTHER" id="PTHR31308:SF5">
    <property type="entry name" value="ERGOSTERYL-BETA-GLUCOSIDASE"/>
    <property type="match status" value="1"/>
</dbReference>
<dbReference type="Pfam" id="PF00150">
    <property type="entry name" value="Cellulase"/>
    <property type="match status" value="1"/>
</dbReference>